<dbReference type="EMBL" id="CP015581">
    <property type="protein sequence ID" value="ARU99294.1"/>
    <property type="molecule type" value="Genomic_DNA"/>
</dbReference>
<dbReference type="SUPFAM" id="SSF52540">
    <property type="entry name" value="P-loop containing nucleoside triphosphate hydrolases"/>
    <property type="match status" value="1"/>
</dbReference>
<dbReference type="Gene3D" id="3.40.50.300">
    <property type="entry name" value="P-loop containing nucleotide triphosphate hydrolases"/>
    <property type="match status" value="1"/>
</dbReference>
<dbReference type="RefSeq" id="WP_087489614.1">
    <property type="nucleotide sequence ID" value="NZ_CP015579.1"/>
</dbReference>
<reference evidence="19 20" key="1">
    <citation type="submission" date="2016-05" db="EMBL/GenBank/DDBJ databases">
        <title>Complete genome sequence of two 2,5-diketo-D-glunonic acid producing strain Tatumella citrea.</title>
        <authorList>
            <person name="Duan C."/>
            <person name="Yang J."/>
            <person name="Yang S."/>
        </authorList>
    </citation>
    <scope>NUCLEOTIDE SEQUENCE [LARGE SCALE GENOMIC DNA]</scope>
    <source>
        <strain evidence="18 19">ATCC 39140</strain>
        <strain evidence="17 20">DSM 13699</strain>
    </source>
</reference>
<keyword evidence="12 14" id="KW-1133">Transmembrane helix</keyword>
<dbReference type="GO" id="GO:0016887">
    <property type="term" value="F:ATP hydrolysis activity"/>
    <property type="evidence" value="ECO:0007669"/>
    <property type="project" value="InterPro"/>
</dbReference>
<evidence type="ECO:0000256" key="2">
    <source>
        <dbReference type="ARBA" id="ARBA00004429"/>
    </source>
</evidence>
<dbReference type="PROSITE" id="PS00211">
    <property type="entry name" value="ABC_TRANSPORTER_1"/>
    <property type="match status" value="1"/>
</dbReference>
<evidence type="ECO:0000256" key="3">
    <source>
        <dbReference type="ARBA" id="ARBA00006526"/>
    </source>
</evidence>
<dbReference type="PROSITE" id="PS50893">
    <property type="entry name" value="ABC_TRANSPORTER_2"/>
    <property type="match status" value="1"/>
</dbReference>
<dbReference type="PROSITE" id="PS50928">
    <property type="entry name" value="ABC_TM1"/>
    <property type="match status" value="1"/>
</dbReference>
<dbReference type="InterPro" id="IPR003593">
    <property type="entry name" value="AAA+_ATPase"/>
</dbReference>
<dbReference type="PANTHER" id="PTHR43166:SF9">
    <property type="entry name" value="GLUTAMATE_ASPARTATE IMPORT ATP-BINDING PROTEIN GLTL"/>
    <property type="match status" value="1"/>
</dbReference>
<dbReference type="GO" id="GO:0022857">
    <property type="term" value="F:transmembrane transporter activity"/>
    <property type="evidence" value="ECO:0007669"/>
    <property type="project" value="InterPro"/>
</dbReference>
<evidence type="ECO:0000259" key="15">
    <source>
        <dbReference type="PROSITE" id="PS50893"/>
    </source>
</evidence>
<dbReference type="GO" id="GO:0043190">
    <property type="term" value="C:ATP-binding cassette (ABC) transporter complex"/>
    <property type="evidence" value="ECO:0007669"/>
    <property type="project" value="InterPro"/>
</dbReference>
<keyword evidence="5 14" id="KW-0813">Transport</keyword>
<dbReference type="NCBIfam" id="TIGR01726">
    <property type="entry name" value="HEQRo_perm_3TM"/>
    <property type="match status" value="1"/>
</dbReference>
<evidence type="ECO:0000313" key="17">
    <source>
        <dbReference type="EMBL" id="ARU95254.1"/>
    </source>
</evidence>
<dbReference type="GO" id="GO:0005524">
    <property type="term" value="F:ATP binding"/>
    <property type="evidence" value="ECO:0007669"/>
    <property type="project" value="UniProtKB-KW"/>
</dbReference>
<dbReference type="EMBL" id="CP015579">
    <property type="protein sequence ID" value="ARU95254.1"/>
    <property type="molecule type" value="Genomic_DNA"/>
</dbReference>
<evidence type="ECO:0000256" key="12">
    <source>
        <dbReference type="ARBA" id="ARBA00022989"/>
    </source>
</evidence>
<evidence type="ECO:0000256" key="10">
    <source>
        <dbReference type="ARBA" id="ARBA00022840"/>
    </source>
</evidence>
<name>A0A1Y0LMM3_TATCI</name>
<dbReference type="OrthoDB" id="6049702at2"/>
<accession>A0A1Y0LMM3</accession>
<evidence type="ECO:0000256" key="9">
    <source>
        <dbReference type="ARBA" id="ARBA00022741"/>
    </source>
</evidence>
<evidence type="ECO:0000256" key="4">
    <source>
        <dbReference type="ARBA" id="ARBA00010072"/>
    </source>
</evidence>
<keyword evidence="6" id="KW-1003">Cell membrane</keyword>
<keyword evidence="11" id="KW-0029">Amino-acid transport</keyword>
<keyword evidence="8 14" id="KW-0812">Transmembrane</keyword>
<dbReference type="GO" id="GO:0006865">
    <property type="term" value="P:amino acid transport"/>
    <property type="evidence" value="ECO:0007669"/>
    <property type="project" value="UniProtKB-KW"/>
</dbReference>
<sequence>MTFDWNYLFSLFKDKDFWWATWTVIRLSLMTWVISMVLGFALALAKQSSKPVLRFLANLYIWFFRSLPLLVLLIFVYNMPQAVPSTSVVLSNPFYAGLIALVLSETAYMAEIHRSGLLSINKGQYEAGRALGLAYGGIQWKIIIPQAVRVALPGLANEYISIVKLTSLVSVVSLTEILLVGQRLYSENFLVMETMTAVAFYYILVVTVFDFLLKQLEKYLDVTRKKGQTVPREWLDLAEKPVSVMAPPVSTQGVPALDARRLHKAYNNVEVLGAVDLQVKPGEVVSVIGPSGSGKTTLIRLLNGLEQIDHGEIEMNGQPFIQLKQQGASPPVFSENNALRLNIGMVFQSFNLFPHRTVMENLLLAPKYHKAGDTSSLVHQACALLHKVGMLEHACKYPHQLSGGQQQRVAIARALMMRPQIMLFDEPTSALDPEKVNEVLGVIESLAQEGITMVIVTHEMNFAFGVSDRIVFMEKGRVVVDEAPALLRSGSNARVTDFLKDVTLAG</sequence>
<dbReference type="CDD" id="cd06261">
    <property type="entry name" value="TM_PBP2"/>
    <property type="match status" value="1"/>
</dbReference>
<organism evidence="17 20">
    <name type="scientific">Tatumella citrea</name>
    <name type="common">Pantoea citrea</name>
    <dbReference type="NCBI Taxonomy" id="53336"/>
    <lineage>
        <taxon>Bacteria</taxon>
        <taxon>Pseudomonadati</taxon>
        <taxon>Pseudomonadota</taxon>
        <taxon>Gammaproteobacteria</taxon>
        <taxon>Enterobacterales</taxon>
        <taxon>Erwiniaceae</taxon>
        <taxon>Tatumella</taxon>
    </lineage>
</organism>
<dbReference type="Proteomes" id="UP000195814">
    <property type="component" value="Chromosome"/>
</dbReference>
<dbReference type="Proteomes" id="UP000195729">
    <property type="component" value="Chromosome"/>
</dbReference>
<comment type="subcellular location">
    <subcellularLocation>
        <location evidence="2">Cell inner membrane</location>
        <topology evidence="2">Multi-pass membrane protein</topology>
    </subcellularLocation>
    <subcellularLocation>
        <location evidence="1">Cell inner membrane</location>
        <topology evidence="1">Peripheral membrane protein</topology>
    </subcellularLocation>
    <subcellularLocation>
        <location evidence="14">Cell membrane</location>
        <topology evidence="14">Multi-pass membrane protein</topology>
    </subcellularLocation>
</comment>
<feature type="transmembrane region" description="Helical" evidence="14">
    <location>
        <begin position="57"/>
        <end position="77"/>
    </location>
</feature>
<feature type="transmembrane region" description="Helical" evidence="14">
    <location>
        <begin position="20"/>
        <end position="45"/>
    </location>
</feature>
<keyword evidence="10 17" id="KW-0067">ATP-binding</keyword>
<feature type="transmembrane region" description="Helical" evidence="14">
    <location>
        <begin position="89"/>
        <end position="110"/>
    </location>
</feature>
<evidence type="ECO:0000313" key="18">
    <source>
        <dbReference type="EMBL" id="ARU99294.1"/>
    </source>
</evidence>
<dbReference type="Pfam" id="PF00005">
    <property type="entry name" value="ABC_tran"/>
    <property type="match status" value="1"/>
</dbReference>
<dbReference type="PANTHER" id="PTHR43166">
    <property type="entry name" value="AMINO ACID IMPORT ATP-BINDING PROTEIN"/>
    <property type="match status" value="1"/>
</dbReference>
<comment type="similarity">
    <text evidence="3">Belongs to the ABC transporter superfamily. Drug exporter-2 (TC 3.A.1.117) family.</text>
</comment>
<evidence type="ECO:0000256" key="5">
    <source>
        <dbReference type="ARBA" id="ARBA00022448"/>
    </source>
</evidence>
<dbReference type="KEGG" id="tci:A7K98_16780"/>
<evidence type="ECO:0000256" key="13">
    <source>
        <dbReference type="ARBA" id="ARBA00023136"/>
    </source>
</evidence>
<feature type="transmembrane region" description="Helical" evidence="14">
    <location>
        <begin position="199"/>
        <end position="216"/>
    </location>
</feature>
<evidence type="ECO:0000256" key="11">
    <source>
        <dbReference type="ARBA" id="ARBA00022970"/>
    </source>
</evidence>
<comment type="similarity">
    <text evidence="4">Belongs to the binding-protein-dependent transport system permease family. HisMQ subfamily.</text>
</comment>
<evidence type="ECO:0000256" key="1">
    <source>
        <dbReference type="ARBA" id="ARBA00004417"/>
    </source>
</evidence>
<dbReference type="InterPro" id="IPR010065">
    <property type="entry name" value="AA_ABC_transptr_permease_3TM"/>
</dbReference>
<dbReference type="InterPro" id="IPR017871">
    <property type="entry name" value="ABC_transporter-like_CS"/>
</dbReference>
<protein>
    <submittedName>
        <fullName evidence="17">Amino acid ABC transporter permease/ATP-binding protein</fullName>
    </submittedName>
</protein>
<evidence type="ECO:0000256" key="14">
    <source>
        <dbReference type="RuleBase" id="RU363032"/>
    </source>
</evidence>
<evidence type="ECO:0000256" key="8">
    <source>
        <dbReference type="ARBA" id="ARBA00022692"/>
    </source>
</evidence>
<evidence type="ECO:0000256" key="6">
    <source>
        <dbReference type="ARBA" id="ARBA00022475"/>
    </source>
</evidence>
<keyword evidence="19" id="KW-1185">Reference proteome</keyword>
<evidence type="ECO:0000259" key="16">
    <source>
        <dbReference type="PROSITE" id="PS50928"/>
    </source>
</evidence>
<dbReference type="InterPro" id="IPR035906">
    <property type="entry name" value="MetI-like_sf"/>
</dbReference>
<feature type="domain" description="ABC transporter" evidence="15">
    <location>
        <begin position="257"/>
        <end position="500"/>
    </location>
</feature>
<dbReference type="Gene3D" id="1.10.3720.10">
    <property type="entry name" value="MetI-like"/>
    <property type="match status" value="1"/>
</dbReference>
<evidence type="ECO:0000313" key="19">
    <source>
        <dbReference type="Proteomes" id="UP000195729"/>
    </source>
</evidence>
<keyword evidence="7" id="KW-0997">Cell inner membrane</keyword>
<evidence type="ECO:0000256" key="7">
    <source>
        <dbReference type="ARBA" id="ARBA00022519"/>
    </source>
</evidence>
<gene>
    <name evidence="17" type="ORF">A7K98_16780</name>
    <name evidence="18" type="ORF">A7K99_16765</name>
</gene>
<keyword evidence="13 14" id="KW-0472">Membrane</keyword>
<dbReference type="InterPro" id="IPR003439">
    <property type="entry name" value="ABC_transporter-like_ATP-bd"/>
</dbReference>
<keyword evidence="9" id="KW-0547">Nucleotide-binding</keyword>
<dbReference type="AlphaFoldDB" id="A0A1Y0LMM3"/>
<dbReference type="Pfam" id="PF00528">
    <property type="entry name" value="BPD_transp_1"/>
    <property type="match status" value="1"/>
</dbReference>
<dbReference type="InterPro" id="IPR027417">
    <property type="entry name" value="P-loop_NTPase"/>
</dbReference>
<dbReference type="SMART" id="SM00382">
    <property type="entry name" value="AAA"/>
    <property type="match status" value="1"/>
</dbReference>
<evidence type="ECO:0000313" key="20">
    <source>
        <dbReference type="Proteomes" id="UP000195814"/>
    </source>
</evidence>
<feature type="domain" description="ABC transmembrane type-1" evidence="16">
    <location>
        <begin position="21"/>
        <end position="213"/>
    </location>
</feature>
<dbReference type="InterPro" id="IPR050086">
    <property type="entry name" value="MetN_ABC_transporter-like"/>
</dbReference>
<proteinExistence type="inferred from homology"/>
<dbReference type="SUPFAM" id="SSF161098">
    <property type="entry name" value="MetI-like"/>
    <property type="match status" value="1"/>
</dbReference>
<dbReference type="InterPro" id="IPR000515">
    <property type="entry name" value="MetI-like"/>
</dbReference>